<dbReference type="GO" id="GO:0046872">
    <property type="term" value="F:metal ion binding"/>
    <property type="evidence" value="ECO:0007669"/>
    <property type="project" value="UniProtKB-KW"/>
</dbReference>
<keyword evidence="2" id="KW-0378">Hydrolase</keyword>
<dbReference type="PANTHER" id="PTHR31302:SF31">
    <property type="entry name" value="PHOSPHODIESTERASE YAEI"/>
    <property type="match status" value="1"/>
</dbReference>
<reference evidence="5 6" key="1">
    <citation type="submission" date="2018-08" db="EMBL/GenBank/DDBJ databases">
        <title>Comamonas testosteroni strain SWCO2.</title>
        <authorList>
            <person name="Jiang N."/>
            <person name="Zhang X.Z."/>
        </authorList>
    </citation>
    <scope>NUCLEOTIDE SEQUENCE [LARGE SCALE GENOMIC DNA]</scope>
    <source>
        <strain evidence="5 6">SWCO2</strain>
    </source>
</reference>
<dbReference type="PANTHER" id="PTHR31302">
    <property type="entry name" value="TRANSMEMBRANE PROTEIN WITH METALLOPHOSPHOESTERASE DOMAIN-RELATED"/>
    <property type="match status" value="1"/>
</dbReference>
<dbReference type="Pfam" id="PF00149">
    <property type="entry name" value="Metallophos"/>
    <property type="match status" value="1"/>
</dbReference>
<dbReference type="SUPFAM" id="SSF56300">
    <property type="entry name" value="Metallo-dependent phosphatases"/>
    <property type="match status" value="1"/>
</dbReference>
<evidence type="ECO:0000256" key="1">
    <source>
        <dbReference type="ARBA" id="ARBA00022723"/>
    </source>
</evidence>
<dbReference type="Gene3D" id="3.60.21.10">
    <property type="match status" value="1"/>
</dbReference>
<keyword evidence="3" id="KW-0812">Transmembrane</keyword>
<keyword evidence="1" id="KW-0479">Metal-binding</keyword>
<dbReference type="CDD" id="cd07385">
    <property type="entry name" value="MPP_YkuE_C"/>
    <property type="match status" value="1"/>
</dbReference>
<name>A0A373FCP6_COMTE</name>
<dbReference type="InterPro" id="IPR004843">
    <property type="entry name" value="Calcineurin-like_PHP"/>
</dbReference>
<evidence type="ECO:0000313" key="6">
    <source>
        <dbReference type="Proteomes" id="UP000261948"/>
    </source>
</evidence>
<gene>
    <name evidence="5" type="ORF">DZC30_19105</name>
</gene>
<dbReference type="GO" id="GO:0008758">
    <property type="term" value="F:UDP-2,3-diacylglucosamine hydrolase activity"/>
    <property type="evidence" value="ECO:0007669"/>
    <property type="project" value="TreeGrafter"/>
</dbReference>
<sequence length="389" mass="41527">MVSTASLIIPLLAIWLWWPCRLSRLTSTLCVLLTIVIGIFPALLLKAAQTGALAYTSIAPLQVPGGWVLATLLMLTVLVLLRDGVWLAGKLLGKAHWAAGAHGRAPTLLALVAASALSALGVYNALQPPQVKQVTLAMPQLPEGLQGLRIAVLADIHASPVNNTAYVQTVVDRTLAAKPDLIVLPGDMVDGDVLSGRQNIAPLAQLKAPYGVWLAPGNHEYYSGYASWMAEFRRLGLNLLENRMQLIEVNGAKLALSGIGDPVFGRTSPYNSDPAKPEGIAPDVATVARQAMAAKADFHVLLAHQPKFARENADYGIDLQISGHTHGGLIRGMDQLLVAPVNNGFVRGSYWVDKMRLIVSSGSGLWAGFAVRLGVPAHIEVLELQKKAQ</sequence>
<keyword evidence="6" id="KW-1185">Reference proteome</keyword>
<keyword evidence="3" id="KW-1133">Transmembrane helix</keyword>
<dbReference type="InterPro" id="IPR029052">
    <property type="entry name" value="Metallo-depent_PP-like"/>
</dbReference>
<protein>
    <submittedName>
        <fullName evidence="5">Metallophosphoesterase</fullName>
    </submittedName>
</protein>
<dbReference type="GO" id="GO:0016020">
    <property type="term" value="C:membrane"/>
    <property type="evidence" value="ECO:0007669"/>
    <property type="project" value="GOC"/>
</dbReference>
<comment type="caution">
    <text evidence="5">The sequence shown here is derived from an EMBL/GenBank/DDBJ whole genome shotgun (WGS) entry which is preliminary data.</text>
</comment>
<evidence type="ECO:0000259" key="4">
    <source>
        <dbReference type="Pfam" id="PF00149"/>
    </source>
</evidence>
<proteinExistence type="predicted"/>
<evidence type="ECO:0000256" key="3">
    <source>
        <dbReference type="SAM" id="Phobius"/>
    </source>
</evidence>
<organism evidence="5 6">
    <name type="scientific">Comamonas testosteroni</name>
    <name type="common">Pseudomonas testosteroni</name>
    <dbReference type="NCBI Taxonomy" id="285"/>
    <lineage>
        <taxon>Bacteria</taxon>
        <taxon>Pseudomonadati</taxon>
        <taxon>Pseudomonadota</taxon>
        <taxon>Betaproteobacteria</taxon>
        <taxon>Burkholderiales</taxon>
        <taxon>Comamonadaceae</taxon>
        <taxon>Comamonas</taxon>
    </lineage>
</organism>
<dbReference type="OrthoDB" id="9780884at2"/>
<dbReference type="InterPro" id="IPR051158">
    <property type="entry name" value="Metallophosphoesterase_sf"/>
</dbReference>
<keyword evidence="3" id="KW-0472">Membrane</keyword>
<evidence type="ECO:0000256" key="2">
    <source>
        <dbReference type="ARBA" id="ARBA00022801"/>
    </source>
</evidence>
<dbReference type="GO" id="GO:0009245">
    <property type="term" value="P:lipid A biosynthetic process"/>
    <property type="evidence" value="ECO:0007669"/>
    <property type="project" value="TreeGrafter"/>
</dbReference>
<accession>A0A373FCP6</accession>
<feature type="transmembrane region" description="Helical" evidence="3">
    <location>
        <begin position="32"/>
        <end position="55"/>
    </location>
</feature>
<feature type="transmembrane region" description="Helical" evidence="3">
    <location>
        <begin position="67"/>
        <end position="88"/>
    </location>
</feature>
<dbReference type="AlphaFoldDB" id="A0A373FCP6"/>
<dbReference type="Proteomes" id="UP000261948">
    <property type="component" value="Unassembled WGS sequence"/>
</dbReference>
<evidence type="ECO:0000313" key="5">
    <source>
        <dbReference type="EMBL" id="RGE41179.1"/>
    </source>
</evidence>
<feature type="domain" description="Calcineurin-like phosphoesterase" evidence="4">
    <location>
        <begin position="148"/>
        <end position="327"/>
    </location>
</feature>
<dbReference type="EMBL" id="QURR01000030">
    <property type="protein sequence ID" value="RGE41179.1"/>
    <property type="molecule type" value="Genomic_DNA"/>
</dbReference>